<feature type="transmembrane region" description="Helical" evidence="1">
    <location>
        <begin position="126"/>
        <end position="144"/>
    </location>
</feature>
<feature type="transmembrane region" description="Helical" evidence="1">
    <location>
        <begin position="87"/>
        <end position="105"/>
    </location>
</feature>
<comment type="caution">
    <text evidence="2">The sequence shown here is derived from an EMBL/GenBank/DDBJ whole genome shotgun (WGS) entry which is preliminary data.</text>
</comment>
<proteinExistence type="predicted"/>
<dbReference type="RefSeq" id="WP_377333910.1">
    <property type="nucleotide sequence ID" value="NZ_JBHSGB010000010.1"/>
</dbReference>
<accession>A0ABV9JMC1</accession>
<organism evidence="2 3">
    <name type="scientific">Rheinheimera marina</name>
    <dbReference type="NCBI Taxonomy" id="1774958"/>
    <lineage>
        <taxon>Bacteria</taxon>
        <taxon>Pseudomonadati</taxon>
        <taxon>Pseudomonadota</taxon>
        <taxon>Gammaproteobacteria</taxon>
        <taxon>Chromatiales</taxon>
        <taxon>Chromatiaceae</taxon>
        <taxon>Rheinheimera</taxon>
    </lineage>
</organism>
<protein>
    <recommendedName>
        <fullName evidence="4">DUF2306 domain-containing protein</fullName>
    </recommendedName>
</protein>
<keyword evidence="3" id="KW-1185">Reference proteome</keyword>
<evidence type="ECO:0008006" key="4">
    <source>
        <dbReference type="Google" id="ProtNLM"/>
    </source>
</evidence>
<feature type="transmembrane region" description="Helical" evidence="1">
    <location>
        <begin position="6"/>
        <end position="25"/>
    </location>
</feature>
<evidence type="ECO:0000313" key="3">
    <source>
        <dbReference type="Proteomes" id="UP001595962"/>
    </source>
</evidence>
<keyword evidence="1" id="KW-0812">Transmembrane</keyword>
<evidence type="ECO:0000256" key="1">
    <source>
        <dbReference type="SAM" id="Phobius"/>
    </source>
</evidence>
<feature type="transmembrane region" description="Helical" evidence="1">
    <location>
        <begin position="46"/>
        <end position="67"/>
    </location>
</feature>
<gene>
    <name evidence="2" type="ORF">ACFO3I_10340</name>
</gene>
<feature type="transmembrane region" description="Helical" evidence="1">
    <location>
        <begin position="217"/>
        <end position="234"/>
    </location>
</feature>
<keyword evidence="1" id="KW-0472">Membrane</keyword>
<evidence type="ECO:0000313" key="2">
    <source>
        <dbReference type="EMBL" id="MFC4655410.1"/>
    </source>
</evidence>
<reference evidence="3" key="1">
    <citation type="journal article" date="2019" name="Int. J. Syst. Evol. Microbiol.">
        <title>The Global Catalogue of Microorganisms (GCM) 10K type strain sequencing project: providing services to taxonomists for standard genome sequencing and annotation.</title>
        <authorList>
            <consortium name="The Broad Institute Genomics Platform"/>
            <consortium name="The Broad Institute Genome Sequencing Center for Infectious Disease"/>
            <person name="Wu L."/>
            <person name="Ma J."/>
        </authorList>
    </citation>
    <scope>NUCLEOTIDE SEQUENCE [LARGE SCALE GENOMIC DNA]</scope>
    <source>
        <strain evidence="3">DT28</strain>
    </source>
</reference>
<feature type="transmembrane region" description="Helical" evidence="1">
    <location>
        <begin position="150"/>
        <end position="171"/>
    </location>
</feature>
<name>A0ABV9JMC1_9GAMM</name>
<sequence>MLASVYQSISLTHIILGSLALLLFWGPLLSKKGGPVHRKTGRYYSLCMHLVGASGILMTALVWAMPMAVKPELMSRAVSDPALYQRVMDQNAFLFLLSLLSWVTIRHAQLSLKTKQERSVLRHWSVLGPVALLLAVSLSELAYFGFSQPLVLVFAFIGIGTSTGILRYSFVTTVDTRAWLVEHAASMLGSGIAAYTAFSAFGGRALFSAILHGYWQLLPWLLPTLVGFPLILWYRRTLSK</sequence>
<dbReference type="EMBL" id="JBHSGB010000010">
    <property type="protein sequence ID" value="MFC4655410.1"/>
    <property type="molecule type" value="Genomic_DNA"/>
</dbReference>
<dbReference type="Proteomes" id="UP001595962">
    <property type="component" value="Unassembled WGS sequence"/>
</dbReference>
<keyword evidence="1" id="KW-1133">Transmembrane helix</keyword>